<dbReference type="Pfam" id="PF01351">
    <property type="entry name" value="RNase_HII"/>
    <property type="match status" value="1"/>
</dbReference>
<dbReference type="PROSITE" id="PS51975">
    <property type="entry name" value="RNASE_H_2"/>
    <property type="match status" value="1"/>
</dbReference>
<dbReference type="GO" id="GO:0046872">
    <property type="term" value="F:metal ion binding"/>
    <property type="evidence" value="ECO:0007669"/>
    <property type="project" value="UniProtKB-KW"/>
</dbReference>
<evidence type="ECO:0000256" key="9">
    <source>
        <dbReference type="PROSITE-ProRule" id="PRU01319"/>
    </source>
</evidence>
<sequence>MASSHSAASLHFLIDGNRCPSNLPAGSEAVAIVGGDNSEYVIALSSILAKVTRDRLMREHDVEYPEYGLARHKGYGTAAHRAMIEKIGGSPIHRKSFAPWKTILESRRQKGKVKRK</sequence>
<dbReference type="PANTHER" id="PTHR10954">
    <property type="entry name" value="RIBONUCLEASE H2 SUBUNIT A"/>
    <property type="match status" value="1"/>
</dbReference>
<keyword evidence="5 10" id="KW-0540">Nuclease</keyword>
<dbReference type="GO" id="GO:0032299">
    <property type="term" value="C:ribonuclease H2 complex"/>
    <property type="evidence" value="ECO:0007669"/>
    <property type="project" value="TreeGrafter"/>
</dbReference>
<evidence type="ECO:0000256" key="5">
    <source>
        <dbReference type="ARBA" id="ARBA00022722"/>
    </source>
</evidence>
<evidence type="ECO:0000256" key="2">
    <source>
        <dbReference type="ARBA" id="ARBA00004065"/>
    </source>
</evidence>
<evidence type="ECO:0000256" key="4">
    <source>
        <dbReference type="ARBA" id="ARBA00022490"/>
    </source>
</evidence>
<comment type="subcellular location">
    <subcellularLocation>
        <location evidence="3">Cytoplasm</location>
    </subcellularLocation>
</comment>
<protein>
    <recommendedName>
        <fullName evidence="10">Ribonuclease</fullName>
        <ecNumber evidence="10">3.1.26.4</ecNumber>
    </recommendedName>
</protein>
<dbReference type="GO" id="GO:0006298">
    <property type="term" value="P:mismatch repair"/>
    <property type="evidence" value="ECO:0007669"/>
    <property type="project" value="TreeGrafter"/>
</dbReference>
<dbReference type="SUPFAM" id="SSF53098">
    <property type="entry name" value="Ribonuclease H-like"/>
    <property type="match status" value="1"/>
</dbReference>
<comment type="caution">
    <text evidence="9">Lacks conserved residue(s) required for the propagation of feature annotation.</text>
</comment>
<dbReference type="AlphaFoldDB" id="A0A7S1BCV1"/>
<dbReference type="GO" id="GO:0003723">
    <property type="term" value="F:RNA binding"/>
    <property type="evidence" value="ECO:0007669"/>
    <property type="project" value="UniProtKB-UniRule"/>
</dbReference>
<evidence type="ECO:0000256" key="7">
    <source>
        <dbReference type="ARBA" id="ARBA00022759"/>
    </source>
</evidence>
<evidence type="ECO:0000256" key="1">
    <source>
        <dbReference type="ARBA" id="ARBA00000077"/>
    </source>
</evidence>
<dbReference type="GO" id="GO:0005737">
    <property type="term" value="C:cytoplasm"/>
    <property type="evidence" value="ECO:0007669"/>
    <property type="project" value="UniProtKB-SubCell"/>
</dbReference>
<reference evidence="12" key="1">
    <citation type="submission" date="2021-01" db="EMBL/GenBank/DDBJ databases">
        <authorList>
            <person name="Corre E."/>
            <person name="Pelletier E."/>
            <person name="Niang G."/>
            <person name="Scheremetjew M."/>
            <person name="Finn R."/>
            <person name="Kale V."/>
            <person name="Holt S."/>
            <person name="Cochrane G."/>
            <person name="Meng A."/>
            <person name="Brown T."/>
            <person name="Cohen L."/>
        </authorList>
    </citation>
    <scope>NUCLEOTIDE SEQUENCE</scope>
    <source>
        <strain evidence="12">308</strain>
    </source>
</reference>
<evidence type="ECO:0000259" key="11">
    <source>
        <dbReference type="PROSITE" id="PS51975"/>
    </source>
</evidence>
<dbReference type="InterPro" id="IPR036397">
    <property type="entry name" value="RNaseH_sf"/>
</dbReference>
<comment type="catalytic activity">
    <reaction evidence="1 10">
        <text>Endonucleolytic cleavage to 5'-phosphomonoester.</text>
        <dbReference type="EC" id="3.1.26.4"/>
    </reaction>
</comment>
<dbReference type="GO" id="GO:0043137">
    <property type="term" value="P:DNA replication, removal of RNA primer"/>
    <property type="evidence" value="ECO:0007669"/>
    <property type="project" value="TreeGrafter"/>
</dbReference>
<evidence type="ECO:0000256" key="8">
    <source>
        <dbReference type="ARBA" id="ARBA00022801"/>
    </source>
</evidence>
<keyword evidence="8 10" id="KW-0378">Hydrolase</keyword>
<dbReference type="EMBL" id="HBFR01011767">
    <property type="protein sequence ID" value="CAD8881300.1"/>
    <property type="molecule type" value="Transcribed_RNA"/>
</dbReference>
<feature type="domain" description="RNase H type-2" evidence="11">
    <location>
        <begin position="1"/>
        <end position="109"/>
    </location>
</feature>
<keyword evidence="7 10" id="KW-0255">Endonuclease</keyword>
<dbReference type="GO" id="GO:0004523">
    <property type="term" value="F:RNA-DNA hybrid ribonuclease activity"/>
    <property type="evidence" value="ECO:0007669"/>
    <property type="project" value="UniProtKB-EC"/>
</dbReference>
<evidence type="ECO:0000256" key="6">
    <source>
        <dbReference type="ARBA" id="ARBA00022723"/>
    </source>
</evidence>
<proteinExistence type="inferred from homology"/>
<dbReference type="PANTHER" id="PTHR10954:SF23">
    <property type="entry name" value="RIBONUCLEASE"/>
    <property type="match status" value="1"/>
</dbReference>
<dbReference type="InterPro" id="IPR012337">
    <property type="entry name" value="RNaseH-like_sf"/>
</dbReference>
<gene>
    <name evidence="12" type="ORF">CHYS00102_LOCUS8487</name>
</gene>
<keyword evidence="6" id="KW-0479">Metal-binding</keyword>
<comment type="similarity">
    <text evidence="10">Belongs to the RNase HII family.</text>
</comment>
<keyword evidence="4" id="KW-0963">Cytoplasm</keyword>
<dbReference type="InterPro" id="IPR024567">
    <property type="entry name" value="RNase_HII/HIII_dom"/>
</dbReference>
<comment type="function">
    <text evidence="2 10">Endonuclease that specifically degrades the RNA of RNA-DNA hybrids.</text>
</comment>
<evidence type="ECO:0000256" key="3">
    <source>
        <dbReference type="ARBA" id="ARBA00004496"/>
    </source>
</evidence>
<dbReference type="EC" id="3.1.26.4" evidence="10"/>
<evidence type="ECO:0000313" key="12">
    <source>
        <dbReference type="EMBL" id="CAD8881300.1"/>
    </source>
</evidence>
<dbReference type="Gene3D" id="3.30.420.10">
    <property type="entry name" value="Ribonuclease H-like superfamily/Ribonuclease H"/>
    <property type="match status" value="1"/>
</dbReference>
<accession>A0A7S1BCV1</accession>
<organism evidence="12">
    <name type="scientific">Corethron hystrix</name>
    <dbReference type="NCBI Taxonomy" id="216773"/>
    <lineage>
        <taxon>Eukaryota</taxon>
        <taxon>Sar</taxon>
        <taxon>Stramenopiles</taxon>
        <taxon>Ochrophyta</taxon>
        <taxon>Bacillariophyta</taxon>
        <taxon>Coscinodiscophyceae</taxon>
        <taxon>Corethrophycidae</taxon>
        <taxon>Corethrales</taxon>
        <taxon>Corethraceae</taxon>
        <taxon>Corethron</taxon>
    </lineage>
</organism>
<dbReference type="InterPro" id="IPR001352">
    <property type="entry name" value="RNase_HII/HIII"/>
</dbReference>
<name>A0A7S1BCV1_9STRA</name>
<evidence type="ECO:0000256" key="10">
    <source>
        <dbReference type="RuleBase" id="RU003515"/>
    </source>
</evidence>